<dbReference type="Pfam" id="PF01121">
    <property type="entry name" value="CoaE"/>
    <property type="match status" value="1"/>
</dbReference>
<keyword evidence="4" id="KW-1185">Reference proteome</keyword>
<dbReference type="InterPro" id="IPR027417">
    <property type="entry name" value="P-loop_NTPase"/>
</dbReference>
<dbReference type="HAMAP" id="MF_00376">
    <property type="entry name" value="Dephospho_CoA_kinase"/>
    <property type="match status" value="1"/>
</dbReference>
<dbReference type="Proteomes" id="UP000649617">
    <property type="component" value="Unassembled WGS sequence"/>
</dbReference>
<dbReference type="GO" id="GO:0004140">
    <property type="term" value="F:dephospho-CoA kinase activity"/>
    <property type="evidence" value="ECO:0007669"/>
    <property type="project" value="InterPro"/>
</dbReference>
<evidence type="ECO:0000313" key="3">
    <source>
        <dbReference type="EMBL" id="CAE7461073.1"/>
    </source>
</evidence>
<dbReference type="CDD" id="cd02022">
    <property type="entry name" value="DPCK"/>
    <property type="match status" value="1"/>
</dbReference>
<dbReference type="NCBIfam" id="TIGR00152">
    <property type="entry name" value="dephospho-CoA kinase"/>
    <property type="match status" value="1"/>
</dbReference>
<reference evidence="3" key="1">
    <citation type="submission" date="2021-02" db="EMBL/GenBank/DDBJ databases">
        <authorList>
            <person name="Dougan E. K."/>
            <person name="Rhodes N."/>
            <person name="Thang M."/>
            <person name="Chan C."/>
        </authorList>
    </citation>
    <scope>NUCLEOTIDE SEQUENCE</scope>
</reference>
<evidence type="ECO:0000256" key="1">
    <source>
        <dbReference type="ARBA" id="ARBA00022741"/>
    </source>
</evidence>
<dbReference type="GO" id="GO:0015937">
    <property type="term" value="P:coenzyme A biosynthetic process"/>
    <property type="evidence" value="ECO:0007669"/>
    <property type="project" value="InterPro"/>
</dbReference>
<name>A0A812S2Y5_SYMPI</name>
<gene>
    <name evidence="3" type="primary">dcakd</name>
    <name evidence="3" type="ORF">SPIL2461_LOCUS11514</name>
</gene>
<organism evidence="3 4">
    <name type="scientific">Symbiodinium pilosum</name>
    <name type="common">Dinoflagellate</name>
    <dbReference type="NCBI Taxonomy" id="2952"/>
    <lineage>
        <taxon>Eukaryota</taxon>
        <taxon>Sar</taxon>
        <taxon>Alveolata</taxon>
        <taxon>Dinophyceae</taxon>
        <taxon>Suessiales</taxon>
        <taxon>Symbiodiniaceae</taxon>
        <taxon>Symbiodinium</taxon>
    </lineage>
</organism>
<keyword evidence="1" id="KW-0547">Nucleotide-binding</keyword>
<evidence type="ECO:0000256" key="2">
    <source>
        <dbReference type="ARBA" id="ARBA00022840"/>
    </source>
</evidence>
<sequence length="420" mass="46956">MKCVLPRPTAPDYPSRPSKEELLGPMALVALPPLKALGSRRCTYDDAEAVQNALFQRKIEVPVKVLSEQLYVRISAHIYNHIEEYETLRDAVLELQRMETLLSLLEGNLQPKPSCGWELVIAPIALGIKETDVSQALTAHGRVRHVKMTDPPVRTPTCVFWTADAPSKSSWHVKQCIAVQFVEVTAMQHDLFFDLGQATAKSALALVVSHRTCVPLQMQAPATSHAEFSMYVLVRHFKAPQYQSMNDMKDAKKQSKDPCWPVVDADKIAHELLADTEGIVHKRVVSEFGTSVLNSAGVIDRDKLGKIIFSDPAKRKKLDQATHGIILLTILRQTLWFMLQGHHTIVLDVPLLLKFPVLRRLCLSAVLVVLVSPEKQLARLMARNALSQDEARKKVSAQMSGEMQRKLADYVIENDGHSCD</sequence>
<dbReference type="PROSITE" id="PS51219">
    <property type="entry name" value="DPCK"/>
    <property type="match status" value="1"/>
</dbReference>
<dbReference type="InterPro" id="IPR001977">
    <property type="entry name" value="Depp_CoAkinase"/>
</dbReference>
<dbReference type="AlphaFoldDB" id="A0A812S2Y5"/>
<protein>
    <submittedName>
        <fullName evidence="3">Dcakd protein</fullName>
    </submittedName>
</protein>
<accession>A0A812S2Y5</accession>
<dbReference type="OrthoDB" id="447245at2759"/>
<dbReference type="GO" id="GO:0005524">
    <property type="term" value="F:ATP binding"/>
    <property type="evidence" value="ECO:0007669"/>
    <property type="project" value="UniProtKB-KW"/>
</dbReference>
<evidence type="ECO:0000313" key="4">
    <source>
        <dbReference type="Proteomes" id="UP000649617"/>
    </source>
</evidence>
<keyword evidence="2" id="KW-0067">ATP-binding</keyword>
<dbReference type="PANTHER" id="PTHR10695">
    <property type="entry name" value="DEPHOSPHO-COA KINASE-RELATED"/>
    <property type="match status" value="1"/>
</dbReference>
<comment type="caution">
    <text evidence="3">The sequence shown here is derived from an EMBL/GenBank/DDBJ whole genome shotgun (WGS) entry which is preliminary data.</text>
</comment>
<dbReference type="SUPFAM" id="SSF52540">
    <property type="entry name" value="P-loop containing nucleoside triphosphate hydrolases"/>
    <property type="match status" value="1"/>
</dbReference>
<proteinExistence type="inferred from homology"/>
<dbReference type="Gene3D" id="3.40.50.300">
    <property type="entry name" value="P-loop containing nucleotide triphosphate hydrolases"/>
    <property type="match status" value="1"/>
</dbReference>
<dbReference type="PANTHER" id="PTHR10695:SF46">
    <property type="entry name" value="BIFUNCTIONAL COENZYME A SYNTHASE-RELATED"/>
    <property type="match status" value="1"/>
</dbReference>
<dbReference type="EMBL" id="CAJNIZ010022336">
    <property type="protein sequence ID" value="CAE7461073.1"/>
    <property type="molecule type" value="Genomic_DNA"/>
</dbReference>